<dbReference type="EMBL" id="JAYMYS010000004">
    <property type="protein sequence ID" value="KAK7394534.1"/>
    <property type="molecule type" value="Genomic_DNA"/>
</dbReference>
<name>A0AAN9SFA6_PSOTE</name>
<dbReference type="Proteomes" id="UP001386955">
    <property type="component" value="Unassembled WGS sequence"/>
</dbReference>
<accession>A0AAN9SFA6</accession>
<gene>
    <name evidence="1" type="ORF">VNO78_15063</name>
</gene>
<protein>
    <submittedName>
        <fullName evidence="1">Uncharacterized protein</fullName>
    </submittedName>
</protein>
<reference evidence="1 2" key="1">
    <citation type="submission" date="2024-01" db="EMBL/GenBank/DDBJ databases">
        <title>The genomes of 5 underutilized Papilionoideae crops provide insights into root nodulation and disease resistanc.</title>
        <authorList>
            <person name="Jiang F."/>
        </authorList>
    </citation>
    <scope>NUCLEOTIDE SEQUENCE [LARGE SCALE GENOMIC DNA]</scope>
    <source>
        <strain evidence="1">DUOXIRENSHENG_FW03</strain>
        <tissue evidence="1">Leaves</tissue>
    </source>
</reference>
<dbReference type="AlphaFoldDB" id="A0AAN9SFA6"/>
<proteinExistence type="predicted"/>
<evidence type="ECO:0000313" key="1">
    <source>
        <dbReference type="EMBL" id="KAK7394534.1"/>
    </source>
</evidence>
<organism evidence="1 2">
    <name type="scientific">Psophocarpus tetragonolobus</name>
    <name type="common">Winged bean</name>
    <name type="synonym">Dolichos tetragonolobus</name>
    <dbReference type="NCBI Taxonomy" id="3891"/>
    <lineage>
        <taxon>Eukaryota</taxon>
        <taxon>Viridiplantae</taxon>
        <taxon>Streptophyta</taxon>
        <taxon>Embryophyta</taxon>
        <taxon>Tracheophyta</taxon>
        <taxon>Spermatophyta</taxon>
        <taxon>Magnoliopsida</taxon>
        <taxon>eudicotyledons</taxon>
        <taxon>Gunneridae</taxon>
        <taxon>Pentapetalae</taxon>
        <taxon>rosids</taxon>
        <taxon>fabids</taxon>
        <taxon>Fabales</taxon>
        <taxon>Fabaceae</taxon>
        <taxon>Papilionoideae</taxon>
        <taxon>50 kb inversion clade</taxon>
        <taxon>NPAAA clade</taxon>
        <taxon>indigoferoid/millettioid clade</taxon>
        <taxon>Phaseoleae</taxon>
        <taxon>Psophocarpus</taxon>
    </lineage>
</organism>
<sequence length="70" mass="8241">MYVIHRYFTILIRQCTFQLILINVIKCCTRNMHANEKNIISVINKGQSISYDATSMELCVVREFVSKNKR</sequence>
<evidence type="ECO:0000313" key="2">
    <source>
        <dbReference type="Proteomes" id="UP001386955"/>
    </source>
</evidence>
<comment type="caution">
    <text evidence="1">The sequence shown here is derived from an EMBL/GenBank/DDBJ whole genome shotgun (WGS) entry which is preliminary data.</text>
</comment>
<keyword evidence="2" id="KW-1185">Reference proteome</keyword>